<dbReference type="Gene3D" id="1.10.10.10">
    <property type="entry name" value="Winged helix-like DNA-binding domain superfamily/Winged helix DNA-binding domain"/>
    <property type="match status" value="1"/>
</dbReference>
<organism evidence="1 2">
    <name type="scientific">Microbacterium sediminicola</name>
    <dbReference type="NCBI Taxonomy" id="415210"/>
    <lineage>
        <taxon>Bacteria</taxon>
        <taxon>Bacillati</taxon>
        <taxon>Actinomycetota</taxon>
        <taxon>Actinomycetes</taxon>
        <taxon>Micrococcales</taxon>
        <taxon>Microbacteriaceae</taxon>
        <taxon>Microbacterium</taxon>
    </lineage>
</organism>
<name>A0ABN2I4N7_9MICO</name>
<dbReference type="CDD" id="cd05403">
    <property type="entry name" value="NT_KNTase_like"/>
    <property type="match status" value="1"/>
</dbReference>
<dbReference type="InterPro" id="IPR011991">
    <property type="entry name" value="ArsR-like_HTH"/>
</dbReference>
<dbReference type="SUPFAM" id="SSF46785">
    <property type="entry name" value="Winged helix' DNA-binding domain"/>
    <property type="match status" value="1"/>
</dbReference>
<protein>
    <recommendedName>
        <fullName evidence="3">ArsR family transcriptional regulator</fullName>
    </recommendedName>
</protein>
<dbReference type="InterPro" id="IPR036390">
    <property type="entry name" value="WH_DNA-bd_sf"/>
</dbReference>
<dbReference type="EMBL" id="BAAAPL010000001">
    <property type="protein sequence ID" value="GAA1698247.1"/>
    <property type="molecule type" value="Genomic_DNA"/>
</dbReference>
<evidence type="ECO:0000313" key="2">
    <source>
        <dbReference type="Proteomes" id="UP001501690"/>
    </source>
</evidence>
<accession>A0ABN2I4N7</accession>
<proteinExistence type="predicted"/>
<sequence>MILGDEEISLTDLASRADLAYPTAHREVARLLDAGILVERLVGRTRMLRANDSSPLVPPLREILLIATGPVALLAEEFSHIGGIETAFLYGSFAARMRGIEGAAPNDIDVMVIGTPVPDAVYSACDRVEELVHRPVNATILTPEESRADSGFLHQVRNSPRVPIIGGERWP</sequence>
<evidence type="ECO:0008006" key="3">
    <source>
        <dbReference type="Google" id="ProtNLM"/>
    </source>
</evidence>
<comment type="caution">
    <text evidence="1">The sequence shown here is derived from an EMBL/GenBank/DDBJ whole genome shotgun (WGS) entry which is preliminary data.</text>
</comment>
<dbReference type="CDD" id="cd00090">
    <property type="entry name" value="HTH_ARSR"/>
    <property type="match status" value="1"/>
</dbReference>
<evidence type="ECO:0000313" key="1">
    <source>
        <dbReference type="EMBL" id="GAA1698247.1"/>
    </source>
</evidence>
<gene>
    <name evidence="1" type="ORF">GCM10009808_14660</name>
</gene>
<keyword evidence="2" id="KW-1185">Reference proteome</keyword>
<dbReference type="InterPro" id="IPR036388">
    <property type="entry name" value="WH-like_DNA-bd_sf"/>
</dbReference>
<dbReference type="Proteomes" id="UP001501690">
    <property type="component" value="Unassembled WGS sequence"/>
</dbReference>
<reference evidence="1 2" key="1">
    <citation type="journal article" date="2019" name="Int. J. Syst. Evol. Microbiol.">
        <title>The Global Catalogue of Microorganisms (GCM) 10K type strain sequencing project: providing services to taxonomists for standard genome sequencing and annotation.</title>
        <authorList>
            <consortium name="The Broad Institute Genomics Platform"/>
            <consortium name="The Broad Institute Genome Sequencing Center for Infectious Disease"/>
            <person name="Wu L."/>
            <person name="Ma J."/>
        </authorList>
    </citation>
    <scope>NUCLEOTIDE SEQUENCE [LARGE SCALE GENOMIC DNA]</scope>
    <source>
        <strain evidence="1 2">JCM 15577</strain>
    </source>
</reference>